<accession>A0A8C9EVQ4</accession>
<keyword evidence="12" id="KW-0175">Coiled coil</keyword>
<feature type="compositionally biased region" description="Low complexity" evidence="16">
    <location>
        <begin position="933"/>
        <end position="948"/>
    </location>
</feature>
<dbReference type="GO" id="GO:0043565">
    <property type="term" value="F:sequence-specific DNA binding"/>
    <property type="evidence" value="ECO:0007669"/>
    <property type="project" value="InterPro"/>
</dbReference>
<evidence type="ECO:0000256" key="6">
    <source>
        <dbReference type="ARBA" id="ARBA00022723"/>
    </source>
</evidence>
<feature type="compositionally biased region" description="Low complexity" evidence="16">
    <location>
        <begin position="913"/>
        <end position="923"/>
    </location>
</feature>
<feature type="compositionally biased region" description="Polar residues" evidence="16">
    <location>
        <begin position="407"/>
        <end position="416"/>
    </location>
</feature>
<feature type="compositionally biased region" description="Polar residues" evidence="16">
    <location>
        <begin position="653"/>
        <end position="664"/>
    </location>
</feature>
<dbReference type="Ensembl" id="ENSPSTT00000005884.1">
    <property type="protein sequence ID" value="ENSPSTP00000005603.1"/>
    <property type="gene ID" value="ENSPSTG00000003953.1"/>
</dbReference>
<evidence type="ECO:0000256" key="10">
    <source>
        <dbReference type="ARBA" id="ARBA00022990"/>
    </source>
</evidence>
<evidence type="ECO:0000259" key="17">
    <source>
        <dbReference type="SMART" id="SM00401"/>
    </source>
</evidence>
<dbReference type="GO" id="GO:0008270">
    <property type="term" value="F:zinc ion binding"/>
    <property type="evidence" value="ECO:0007669"/>
    <property type="project" value="UniProtKB-KW"/>
</dbReference>
<dbReference type="CDD" id="cd11661">
    <property type="entry name" value="SANT_MTA3_like"/>
    <property type="match status" value="1"/>
</dbReference>
<feature type="compositionally biased region" description="Pro residues" evidence="16">
    <location>
        <begin position="1048"/>
        <end position="1059"/>
    </location>
</feature>
<evidence type="ECO:0000313" key="20">
    <source>
        <dbReference type="Proteomes" id="UP000694428"/>
    </source>
</evidence>
<feature type="compositionally biased region" description="Low complexity" evidence="16">
    <location>
        <begin position="768"/>
        <end position="802"/>
    </location>
</feature>
<feature type="compositionally biased region" description="Basic and acidic residues" evidence="16">
    <location>
        <begin position="594"/>
        <end position="615"/>
    </location>
</feature>
<dbReference type="SUPFAM" id="SSF57716">
    <property type="entry name" value="Glucocorticoid receptor-like (DNA-binding domain)"/>
    <property type="match status" value="1"/>
</dbReference>
<feature type="region of interest" description="Disordered" evidence="16">
    <location>
        <begin position="1111"/>
        <end position="1140"/>
    </location>
</feature>
<feature type="compositionally biased region" description="Pro residues" evidence="16">
    <location>
        <begin position="694"/>
        <end position="709"/>
    </location>
</feature>
<evidence type="ECO:0000256" key="11">
    <source>
        <dbReference type="ARBA" id="ARBA00023015"/>
    </source>
</evidence>
<evidence type="ECO:0000256" key="2">
    <source>
        <dbReference type="ARBA" id="ARBA00022473"/>
    </source>
</evidence>
<evidence type="ECO:0000259" key="18">
    <source>
        <dbReference type="SMART" id="SM01189"/>
    </source>
</evidence>
<evidence type="ECO:0000256" key="1">
    <source>
        <dbReference type="ARBA" id="ARBA00004123"/>
    </source>
</evidence>
<dbReference type="GO" id="GO:0005654">
    <property type="term" value="C:nucleoplasm"/>
    <property type="evidence" value="ECO:0007669"/>
    <property type="project" value="UniProtKB-ARBA"/>
</dbReference>
<evidence type="ECO:0000256" key="5">
    <source>
        <dbReference type="ARBA" id="ARBA00022553"/>
    </source>
</evidence>
<keyword evidence="9" id="KW-0832">Ubl conjugation</keyword>
<dbReference type="InterPro" id="IPR000949">
    <property type="entry name" value="ELM2_dom"/>
</dbReference>
<feature type="compositionally biased region" description="Low complexity" evidence="16">
    <location>
        <begin position="710"/>
        <end position="732"/>
    </location>
</feature>
<dbReference type="InterPro" id="IPR002951">
    <property type="entry name" value="Atrophin-like"/>
</dbReference>
<feature type="compositionally biased region" description="Pro residues" evidence="16">
    <location>
        <begin position="803"/>
        <end position="812"/>
    </location>
</feature>
<keyword evidence="11" id="KW-0805">Transcription regulation</keyword>
<evidence type="ECO:0000256" key="14">
    <source>
        <dbReference type="ARBA" id="ARBA00023242"/>
    </source>
</evidence>
<proteinExistence type="predicted"/>
<dbReference type="AlphaFoldDB" id="A0A8C9EVQ4"/>
<feature type="compositionally biased region" description="Basic and acidic residues" evidence="16">
    <location>
        <begin position="566"/>
        <end position="582"/>
    </location>
</feature>
<keyword evidence="2" id="KW-0217">Developmental protein</keyword>
<feature type="region of interest" description="Disordered" evidence="16">
    <location>
        <begin position="484"/>
        <end position="1070"/>
    </location>
</feature>
<comment type="subcellular location">
    <subcellularLocation>
        <location evidence="1">Nucleus</location>
    </subcellularLocation>
</comment>
<dbReference type="FunFam" id="4.10.1240.50:FF:000003">
    <property type="entry name" value="Arginine-glutamic acid dipeptide (RE) repeats a"/>
    <property type="match status" value="1"/>
</dbReference>
<feature type="compositionally biased region" description="Pro residues" evidence="16">
    <location>
        <begin position="733"/>
        <end position="742"/>
    </location>
</feature>
<organism evidence="19 20">
    <name type="scientific">Pavo cristatus</name>
    <name type="common">Indian peafowl</name>
    <name type="synonym">Blue peafowl</name>
    <dbReference type="NCBI Taxonomy" id="9049"/>
    <lineage>
        <taxon>Eukaryota</taxon>
        <taxon>Metazoa</taxon>
        <taxon>Chordata</taxon>
        <taxon>Craniata</taxon>
        <taxon>Vertebrata</taxon>
        <taxon>Euteleostomi</taxon>
        <taxon>Archelosauria</taxon>
        <taxon>Archosauria</taxon>
        <taxon>Dinosauria</taxon>
        <taxon>Saurischia</taxon>
        <taxon>Theropoda</taxon>
        <taxon>Coelurosauria</taxon>
        <taxon>Aves</taxon>
        <taxon>Neognathae</taxon>
        <taxon>Galloanserae</taxon>
        <taxon>Galliformes</taxon>
        <taxon>Phasianidae</taxon>
        <taxon>Phasianinae</taxon>
        <taxon>Pavo</taxon>
    </lineage>
</organism>
<reference evidence="19" key="2">
    <citation type="submission" date="2025-09" db="UniProtKB">
        <authorList>
            <consortium name="Ensembl"/>
        </authorList>
    </citation>
    <scope>IDENTIFICATION</scope>
</reference>
<dbReference type="PANTHER" id="PTHR13859">
    <property type="entry name" value="ATROPHIN-RELATED"/>
    <property type="match status" value="1"/>
</dbReference>
<dbReference type="SMART" id="SM00401">
    <property type="entry name" value="ZnF_GATA"/>
    <property type="match status" value="1"/>
</dbReference>
<dbReference type="InterPro" id="IPR009057">
    <property type="entry name" value="Homeodomain-like_sf"/>
</dbReference>
<keyword evidence="20" id="KW-1185">Reference proteome</keyword>
<dbReference type="Pfam" id="PF00320">
    <property type="entry name" value="GATA"/>
    <property type="match status" value="1"/>
</dbReference>
<keyword evidence="5" id="KW-0597">Phosphoprotein</keyword>
<feature type="compositionally biased region" description="Basic residues" evidence="16">
    <location>
        <begin position="74"/>
        <end position="85"/>
    </location>
</feature>
<evidence type="ECO:0000256" key="15">
    <source>
        <dbReference type="ARBA" id="ARBA00068839"/>
    </source>
</evidence>
<dbReference type="Proteomes" id="UP000694428">
    <property type="component" value="Unplaced"/>
</dbReference>
<feature type="compositionally biased region" description="Low complexity" evidence="16">
    <location>
        <begin position="421"/>
        <end position="430"/>
    </location>
</feature>
<dbReference type="FunFam" id="1.10.10.60:FF:000052">
    <property type="entry name" value="Arginine-glutamic acid dipeptide (RE) repeats"/>
    <property type="match status" value="1"/>
</dbReference>
<feature type="domain" description="ELM2" evidence="18">
    <location>
        <begin position="240"/>
        <end position="292"/>
    </location>
</feature>
<keyword evidence="7" id="KW-0863">Zinc-finger</keyword>
<keyword evidence="4" id="KW-1017">Isopeptide bond</keyword>
<evidence type="ECO:0000313" key="19">
    <source>
        <dbReference type="Ensembl" id="ENSPSTP00000005603.1"/>
    </source>
</evidence>
<feature type="compositionally biased region" description="Low complexity" evidence="16">
    <location>
        <begin position="836"/>
        <end position="856"/>
    </location>
</feature>
<dbReference type="GO" id="GO:0003714">
    <property type="term" value="F:transcription corepressor activity"/>
    <property type="evidence" value="ECO:0007669"/>
    <property type="project" value="TreeGrafter"/>
</dbReference>
<dbReference type="InterPro" id="IPR000679">
    <property type="entry name" value="Znf_GATA"/>
</dbReference>
<feature type="compositionally biased region" description="Low complexity" evidence="16">
    <location>
        <begin position="670"/>
        <end position="693"/>
    </location>
</feature>
<feature type="domain" description="GATA-type" evidence="17">
    <location>
        <begin position="443"/>
        <end position="494"/>
    </location>
</feature>
<feature type="compositionally biased region" description="Low complexity" evidence="16">
    <location>
        <begin position="986"/>
        <end position="1000"/>
    </location>
</feature>
<dbReference type="Pfam" id="PF03154">
    <property type="entry name" value="Atrophin-1"/>
    <property type="match status" value="1"/>
</dbReference>
<dbReference type="SMART" id="SM01189">
    <property type="entry name" value="ELM2"/>
    <property type="match status" value="1"/>
</dbReference>
<feature type="compositionally biased region" description="Polar residues" evidence="16">
    <location>
        <begin position="816"/>
        <end position="835"/>
    </location>
</feature>
<evidence type="ECO:0000256" key="16">
    <source>
        <dbReference type="SAM" id="MobiDB-lite"/>
    </source>
</evidence>
<protein>
    <recommendedName>
        <fullName evidence="15">Arginine-glutamic acid dipeptide repeats protein</fullName>
    </recommendedName>
</protein>
<feature type="compositionally biased region" description="Basic and acidic residues" evidence="16">
    <location>
        <begin position="1"/>
        <end position="36"/>
    </location>
</feature>
<dbReference type="CDD" id="cd00202">
    <property type="entry name" value="ZnF_GATA"/>
    <property type="match status" value="1"/>
</dbReference>
<evidence type="ECO:0000256" key="13">
    <source>
        <dbReference type="ARBA" id="ARBA00023163"/>
    </source>
</evidence>
<keyword evidence="14" id="KW-0539">Nucleus</keyword>
<dbReference type="Pfam" id="PF01448">
    <property type="entry name" value="ELM2"/>
    <property type="match status" value="1"/>
</dbReference>
<keyword evidence="13" id="KW-0804">Transcription</keyword>
<feature type="compositionally biased region" description="Low complexity" evidence="16">
    <location>
        <begin position="1010"/>
        <end position="1027"/>
    </location>
</feature>
<evidence type="ECO:0000256" key="9">
    <source>
        <dbReference type="ARBA" id="ARBA00022843"/>
    </source>
</evidence>
<keyword evidence="8" id="KW-0862">Zinc</keyword>
<evidence type="ECO:0000256" key="12">
    <source>
        <dbReference type="ARBA" id="ARBA00023054"/>
    </source>
</evidence>
<dbReference type="Gene3D" id="2.30.30.490">
    <property type="match status" value="1"/>
</dbReference>
<keyword evidence="6" id="KW-0479">Metal-binding</keyword>
<dbReference type="SUPFAM" id="SSF46689">
    <property type="entry name" value="Homeodomain-like"/>
    <property type="match status" value="1"/>
</dbReference>
<keyword evidence="3" id="KW-0678">Repressor</keyword>
<dbReference type="Gene3D" id="1.10.10.60">
    <property type="entry name" value="Homeodomain-like"/>
    <property type="match status" value="1"/>
</dbReference>
<evidence type="ECO:0000256" key="8">
    <source>
        <dbReference type="ARBA" id="ARBA00022833"/>
    </source>
</evidence>
<evidence type="ECO:0000256" key="4">
    <source>
        <dbReference type="ARBA" id="ARBA00022499"/>
    </source>
</evidence>
<feature type="compositionally biased region" description="Pro residues" evidence="16">
    <location>
        <begin position="857"/>
        <end position="886"/>
    </location>
</feature>
<feature type="region of interest" description="Disordered" evidence="16">
    <location>
        <begin position="1"/>
        <end position="90"/>
    </location>
</feature>
<sequence length="1197" mass="131893">MTADKEKDKDKEKDRDRDRDKERDKREKVRESENSRPRRSCTLEGGAKNYAESDHSEDEDNDNNSATTEESTKKSKKKPPKKKSRYERTDNGEITSFITEDDVVYRPGDCVYIESRRPNTPYFICSIQDFKLVRNIFTSPPPPPFPHPFCSEVLLMPLDLLFQSKRDHLLMNVKWYYRQSEVPDSVYQHLVQDRHNENDSGRELVITDPVIKNRELFISDYVDTYHAAALRRLNSTQGEIRVGPSHQAKLPDLQPFPSPDGDTVTQHEELVWMPGVNDCDLLMYLRAARSMAAFAGMCDGGSTEDGCVAASRDDTTLNALNTVSMQTLCLPLLTCPFCYLLSQKRFIKGLRQYGKNFFRIRKELLPNKETGELITFYYYWKKTPEAASSRAHRRHRRQAVFRRIKTRTASTPVNTPSRPPSSEFLDLSSASEDDFDSEDSEQELKGYACRHCFTTTSKDWHHGGRENILLCTDCRIHFKKYGELPPIEKPVDPPPFMFKPVKEEDDGLSGKHSMRTRRSRGSMSTLRSGRKKQPASPDGRASPINEDIRSSGRNSPSAASTSSNDSKADSVKKSTKKIKEEVSSPLKNSKRQREKAASDTEEPERSSAKKSKTQEISRPNSPSEGEGEGESSDSRSVNDEGSSDPKDIDQDNRSTSPSIPSPQDNESDSDSSAQQQVLQAQPQVLQAPGSSGQAPPPMPPIPAQLPAPLPAASSASAAPPQVSPPASQAPSQPQAPAPPPPHSHIQQAPALHPQRLPSPHPPLQPLNASQSQPAPASSQPHSQPPLHAQPQPAPHSLQAQPLLPHPVPPQPFSLPTQSPQSQVPLQTQAPSHSHSALQVSQPALPAAAPLQQAQPPREQPLPPAPMAMPHIKPPPTTPIPQLPTPPSHKHPPHLSGPSPFSMNSNLPPPPALKPLSSLSTHHPPSAHPPPLQLMPQSQPLQSSQAQPPVLTQSQSLPPSAAHPPSGLHQVSSQPPFSQHPFVPGAPTSITSPSCPSTSTPPAVPGIPLQTSISTSAASSGSVPVVTSCTLPPIQIKEEVPDEAEEPESPPPPPRSPSPEPTVVDTPSHASQSARFYKHLDRGYNSCSRADLYFMPLAGSKLAKKREEAIEKAKREAEQKAREEREREKEKEKEREREREREREAERAAVGVFVAKSCLRRLTWIVSAKCTSPQVPKYTCNQVFVNMGAVRSVKASQL</sequence>
<evidence type="ECO:0000256" key="3">
    <source>
        <dbReference type="ARBA" id="ARBA00022491"/>
    </source>
</evidence>
<dbReference type="PANTHER" id="PTHR13859:SF12">
    <property type="entry name" value="ARGININE-GLUTAMIC ACID DIPEPTIDE REPEATS PROTEIN"/>
    <property type="match status" value="1"/>
</dbReference>
<keyword evidence="10" id="KW-0007">Acetylation</keyword>
<name>A0A8C9EVQ4_PAVCR</name>
<dbReference type="Gene3D" id="4.10.1240.50">
    <property type="match status" value="1"/>
</dbReference>
<feature type="compositionally biased region" description="Low complexity" evidence="16">
    <location>
        <begin position="551"/>
        <end position="565"/>
    </location>
</feature>
<reference evidence="19" key="1">
    <citation type="submission" date="2025-08" db="UniProtKB">
        <authorList>
            <consortium name="Ensembl"/>
        </authorList>
    </citation>
    <scope>IDENTIFICATION</scope>
</reference>
<dbReference type="InterPro" id="IPR043151">
    <property type="entry name" value="BAH_sf"/>
</dbReference>
<evidence type="ECO:0000256" key="7">
    <source>
        <dbReference type="ARBA" id="ARBA00022771"/>
    </source>
</evidence>
<feature type="compositionally biased region" description="Basic and acidic residues" evidence="16">
    <location>
        <begin position="632"/>
        <end position="652"/>
    </location>
</feature>
<feature type="region of interest" description="Disordered" evidence="16">
    <location>
        <begin position="406"/>
        <end position="435"/>
    </location>
</feature>